<dbReference type="InterPro" id="IPR048716">
    <property type="entry name" value="Phosphatase-like_N"/>
</dbReference>
<evidence type="ECO:0000259" key="2">
    <source>
        <dbReference type="Pfam" id="PF21234"/>
    </source>
</evidence>
<keyword evidence="4" id="KW-1185">Reference proteome</keyword>
<feature type="region of interest" description="Disordered" evidence="1">
    <location>
        <begin position="1"/>
        <end position="40"/>
    </location>
</feature>
<dbReference type="Gene3D" id="1.10.8.1060">
    <property type="entry name" value="Corynebacterium glutamicum thioredoxin-dependent arsenate reductase, N-terminal domain"/>
    <property type="match status" value="1"/>
</dbReference>
<feature type="domain" description="Protein-tyrosine-phosphatase-like N-terminal" evidence="2">
    <location>
        <begin position="24"/>
        <end position="77"/>
    </location>
</feature>
<accession>A0ABQ3MJW4</accession>
<gene>
    <name evidence="3" type="ORF">GCM10017774_54800</name>
</gene>
<protein>
    <recommendedName>
        <fullName evidence="2">Protein-tyrosine-phosphatase-like N-terminal domain-containing protein</fullName>
    </recommendedName>
</protein>
<dbReference type="Pfam" id="PF21234">
    <property type="entry name" value="Phosphatase-like_N"/>
    <property type="match status" value="1"/>
</dbReference>
<sequence>MTGTVDGHQVRDPHGLHADAEDQLRQAASEVHRRVGDQYDEQAVRSAVQEAYDEITDGAKIESFLPILVARSAEQKLGQQA</sequence>
<dbReference type="RefSeq" id="WP_191302205.1">
    <property type="nucleotide sequence ID" value="NZ_BNAR01000009.1"/>
</dbReference>
<dbReference type="EMBL" id="BNAR01000009">
    <property type="protein sequence ID" value="GHH48649.1"/>
    <property type="molecule type" value="Genomic_DNA"/>
</dbReference>
<organism evidence="3 4">
    <name type="scientific">Lentzea cavernae</name>
    <dbReference type="NCBI Taxonomy" id="2020703"/>
    <lineage>
        <taxon>Bacteria</taxon>
        <taxon>Bacillati</taxon>
        <taxon>Actinomycetota</taxon>
        <taxon>Actinomycetes</taxon>
        <taxon>Pseudonocardiales</taxon>
        <taxon>Pseudonocardiaceae</taxon>
        <taxon>Lentzea</taxon>
    </lineage>
</organism>
<dbReference type="Proteomes" id="UP000605568">
    <property type="component" value="Unassembled WGS sequence"/>
</dbReference>
<feature type="compositionally biased region" description="Basic and acidic residues" evidence="1">
    <location>
        <begin position="8"/>
        <end position="37"/>
    </location>
</feature>
<proteinExistence type="predicted"/>
<comment type="caution">
    <text evidence="3">The sequence shown here is derived from an EMBL/GenBank/DDBJ whole genome shotgun (WGS) entry which is preliminary data.</text>
</comment>
<reference evidence="4" key="1">
    <citation type="journal article" date="2019" name="Int. J. Syst. Evol. Microbiol.">
        <title>The Global Catalogue of Microorganisms (GCM) 10K type strain sequencing project: providing services to taxonomists for standard genome sequencing and annotation.</title>
        <authorList>
            <consortium name="The Broad Institute Genomics Platform"/>
            <consortium name="The Broad Institute Genome Sequencing Center for Infectious Disease"/>
            <person name="Wu L."/>
            <person name="Ma J."/>
        </authorList>
    </citation>
    <scope>NUCLEOTIDE SEQUENCE [LARGE SCALE GENOMIC DNA]</scope>
    <source>
        <strain evidence="4">CGMCC 4.7367</strain>
    </source>
</reference>
<evidence type="ECO:0000313" key="3">
    <source>
        <dbReference type="EMBL" id="GHH48649.1"/>
    </source>
</evidence>
<name>A0ABQ3MJW4_9PSEU</name>
<dbReference type="NCBIfam" id="NF046112">
    <property type="entry name" value="MSMEG_6209_Nter"/>
    <property type="match status" value="1"/>
</dbReference>
<evidence type="ECO:0000256" key="1">
    <source>
        <dbReference type="SAM" id="MobiDB-lite"/>
    </source>
</evidence>
<evidence type="ECO:0000313" key="4">
    <source>
        <dbReference type="Proteomes" id="UP000605568"/>
    </source>
</evidence>